<accession>A0A561B955</accession>
<dbReference type="RefSeq" id="WP_145814040.1">
    <property type="nucleotide sequence ID" value="NZ_VIVK01000002.1"/>
</dbReference>
<feature type="transmembrane region" description="Helical" evidence="1">
    <location>
        <begin position="101"/>
        <end position="119"/>
    </location>
</feature>
<evidence type="ECO:0000313" key="3">
    <source>
        <dbReference type="Proteomes" id="UP000318380"/>
    </source>
</evidence>
<dbReference type="Proteomes" id="UP000318380">
    <property type="component" value="Unassembled WGS sequence"/>
</dbReference>
<evidence type="ECO:0008006" key="4">
    <source>
        <dbReference type="Google" id="ProtNLM"/>
    </source>
</evidence>
<proteinExistence type="predicted"/>
<evidence type="ECO:0000256" key="1">
    <source>
        <dbReference type="SAM" id="Phobius"/>
    </source>
</evidence>
<keyword evidence="1" id="KW-1133">Transmembrane helix</keyword>
<protein>
    <recommendedName>
        <fullName evidence="4">YrhK-like protein</fullName>
    </recommendedName>
</protein>
<name>A0A561B955_9ACTN</name>
<comment type="caution">
    <text evidence="2">The sequence shown here is derived from an EMBL/GenBank/DDBJ whole genome shotgun (WGS) entry which is preliminary data.</text>
</comment>
<keyword evidence="3" id="KW-1185">Reference proteome</keyword>
<dbReference type="OrthoDB" id="244933at2"/>
<sequence length="282" mass="30509">MTQYPLPPPGSAAVERRSAGPFLTRVTYVRPDGSRVRWSSRAHRKHASLLSRARADGDHLLWAPHRASWWIAILFAIGSLCFVVAPLPFFLELVGGDADGMVFFVGSVFFTTAAALQWLETVNADRGPVGHRTRRFRLVRWEPRRIDWWSSGIQLIGTVYFNVTTFRALSTALDSSSYDPLVWRPDAVGSVCFLVAGYLAFVEVAGGLRRLPAWTLEGAIVSVNFFGCVAFGVSALAAYVLPSTGALADATVANAATSIGALAFLVGSVLLLPEGVQTQPGQ</sequence>
<organism evidence="2 3">
    <name type="scientific">Kribbella amoyensis</name>
    <dbReference type="NCBI Taxonomy" id="996641"/>
    <lineage>
        <taxon>Bacteria</taxon>
        <taxon>Bacillati</taxon>
        <taxon>Actinomycetota</taxon>
        <taxon>Actinomycetes</taxon>
        <taxon>Propionibacteriales</taxon>
        <taxon>Kribbellaceae</taxon>
        <taxon>Kribbella</taxon>
    </lineage>
</organism>
<feature type="transmembrane region" description="Helical" evidence="1">
    <location>
        <begin position="187"/>
        <end position="208"/>
    </location>
</feature>
<reference evidence="2 3" key="1">
    <citation type="submission" date="2019-06" db="EMBL/GenBank/DDBJ databases">
        <title>Sequencing the genomes of 1000 actinobacteria strains.</title>
        <authorList>
            <person name="Klenk H.-P."/>
        </authorList>
    </citation>
    <scope>NUCLEOTIDE SEQUENCE [LARGE SCALE GENOMIC DNA]</scope>
    <source>
        <strain evidence="2 3">DSM 24683</strain>
    </source>
</reference>
<gene>
    <name evidence="2" type="ORF">FB561_6767</name>
</gene>
<keyword evidence="1" id="KW-0472">Membrane</keyword>
<feature type="transmembrane region" description="Helical" evidence="1">
    <location>
        <begin position="220"/>
        <end position="240"/>
    </location>
</feature>
<evidence type="ECO:0000313" key="2">
    <source>
        <dbReference type="EMBL" id="TWD75329.1"/>
    </source>
</evidence>
<dbReference type="EMBL" id="VIVK01000002">
    <property type="protein sequence ID" value="TWD75329.1"/>
    <property type="molecule type" value="Genomic_DNA"/>
</dbReference>
<feature type="transmembrane region" description="Helical" evidence="1">
    <location>
        <begin position="67"/>
        <end position="89"/>
    </location>
</feature>
<dbReference type="AlphaFoldDB" id="A0A561B955"/>
<keyword evidence="1" id="KW-0812">Transmembrane</keyword>
<feature type="transmembrane region" description="Helical" evidence="1">
    <location>
        <begin position="252"/>
        <end position="272"/>
    </location>
</feature>